<dbReference type="AlphaFoldDB" id="A0A915NPH3"/>
<sequence length="95" mass="10638">MRDRFGQLLTSTGRMVADFVDEQYPQQQQQQPSTSHGFGRTYGNDQLNRTGKNMPIQRLRGAAPLHVSIVEEMGTWRGSVIGILGGKMRVGVNYN</sequence>
<feature type="region of interest" description="Disordered" evidence="1">
    <location>
        <begin position="20"/>
        <end position="51"/>
    </location>
</feature>
<dbReference type="Proteomes" id="UP000887560">
    <property type="component" value="Unplaced"/>
</dbReference>
<keyword evidence="2" id="KW-1185">Reference proteome</keyword>
<evidence type="ECO:0000256" key="1">
    <source>
        <dbReference type="SAM" id="MobiDB-lite"/>
    </source>
</evidence>
<proteinExistence type="predicted"/>
<accession>A0A915NPH3</accession>
<evidence type="ECO:0000313" key="3">
    <source>
        <dbReference type="WBParaSite" id="scf7180000419635.g4107"/>
    </source>
</evidence>
<evidence type="ECO:0000313" key="2">
    <source>
        <dbReference type="Proteomes" id="UP000887560"/>
    </source>
</evidence>
<feature type="compositionally biased region" description="Low complexity" evidence="1">
    <location>
        <begin position="23"/>
        <end position="32"/>
    </location>
</feature>
<protein>
    <submittedName>
        <fullName evidence="3">Uncharacterized protein</fullName>
    </submittedName>
</protein>
<organism evidence="2 3">
    <name type="scientific">Meloidogyne floridensis</name>
    <dbReference type="NCBI Taxonomy" id="298350"/>
    <lineage>
        <taxon>Eukaryota</taxon>
        <taxon>Metazoa</taxon>
        <taxon>Ecdysozoa</taxon>
        <taxon>Nematoda</taxon>
        <taxon>Chromadorea</taxon>
        <taxon>Rhabditida</taxon>
        <taxon>Tylenchina</taxon>
        <taxon>Tylenchomorpha</taxon>
        <taxon>Tylenchoidea</taxon>
        <taxon>Meloidogynidae</taxon>
        <taxon>Meloidogyninae</taxon>
        <taxon>Meloidogyne</taxon>
    </lineage>
</organism>
<dbReference type="WBParaSite" id="scf7180000419635.g4107">
    <property type="protein sequence ID" value="scf7180000419635.g4107"/>
    <property type="gene ID" value="scf7180000419635.g4107"/>
</dbReference>
<reference evidence="3" key="1">
    <citation type="submission" date="2022-11" db="UniProtKB">
        <authorList>
            <consortium name="WormBaseParasite"/>
        </authorList>
    </citation>
    <scope>IDENTIFICATION</scope>
</reference>
<name>A0A915NPH3_9BILA</name>